<dbReference type="AlphaFoldDB" id="A0A2H0YS70"/>
<name>A0A2H0YS70_9BACT</name>
<dbReference type="EMBL" id="PEXV01000118">
    <property type="protein sequence ID" value="PIS41344.1"/>
    <property type="molecule type" value="Genomic_DNA"/>
</dbReference>
<gene>
    <name evidence="1" type="ORF">COT25_03605</name>
</gene>
<sequence>MSLATILGGTASPSGIDYMSFIFHHIISGETGFKPRLFVNGLKKSVGSSKTGFCGQSRGALPLPAVLMDKSGNYKNLFLCIRTAKEKSDYMNEVAVTFDDFNLLIRRYSKWVRRMISNHEVDCFEKDFDSLLARIRSKFRKKEVVLSEAWGIVLQSMLQEIGVEGINTVTLEDIIGKVEPQRFITETLLHPLSAKELESTLNAGNVLFKNMFGKAYEEDSVIVVKSDDNFVVHHPPLRFLFCGRQSHKVLYTLEPHSIEYFGNKEVRIITSQETAYSLETLQGHILGLLGKGATVYKDTNVDLVVLGRGAFLISQLLLAGNIISYPWYFTNNIMDVKAVSLIERWRETNNGEKVEVGEFYEHVFPLHSVDPERFIADTRLSPTGSTILECVRFEPARRLVQFQVPFLRIDAEDQELFTQMTKHYFYSRQALSSYKSRSGAIRNDLCQWITNKTPSKVLRQMLQDLEDGVGEKSTYSVTGVFSQVVIYRLLVSDLLELPTSYGGDCRYDVAGLCDSISSLLRLTKCIKKSDSVRLLKQLSSVSLTSLETFLNSAEVCCTTSFEQFTQSLVACMGERDVAYGKVEKALRDLIQSKQDLEIILQDLMDISPYPLQNGLIKRITGGTPKVLGNKVYSCKTLEKRLTVLMGLLSKAYPHFTSCQTQEKIAIASAILSWIDTERDLWSVQSEIVRPFAKCRDSLDCLMAELIEYLCYLALGPLRSNLFLLWSLFGSDTMDVVRDIIQRRGNSPVIVRKIRKDEL</sequence>
<comment type="caution">
    <text evidence="1">The sequence shown here is derived from an EMBL/GenBank/DDBJ whole genome shotgun (WGS) entry which is preliminary data.</text>
</comment>
<accession>A0A2H0YS70</accession>
<reference evidence="2" key="1">
    <citation type="submission" date="2017-09" db="EMBL/GenBank/DDBJ databases">
        <title>Depth-based differentiation of microbial function through sediment-hosted aquifers and enrichment of novel symbionts in the deep terrestrial subsurface.</title>
        <authorList>
            <person name="Probst A.J."/>
            <person name="Ladd B."/>
            <person name="Jarett J.K."/>
            <person name="Geller-Mcgrath D.E."/>
            <person name="Sieber C.M.K."/>
            <person name="Emerson J.B."/>
            <person name="Anantharaman K."/>
            <person name="Thomas B.C."/>
            <person name="Malmstrom R."/>
            <person name="Stieglmeier M."/>
            <person name="Klingl A."/>
            <person name="Woyke T."/>
            <person name="Ryan C.M."/>
            <person name="Banfield J.F."/>
        </authorList>
    </citation>
    <scope>NUCLEOTIDE SEQUENCE [LARGE SCALE GENOMIC DNA]</scope>
</reference>
<protein>
    <submittedName>
        <fullName evidence="1">Uncharacterized protein</fullName>
    </submittedName>
</protein>
<organism evidence="1 2">
    <name type="scientific">Candidatus Kerfeldbacteria bacterium CG08_land_8_20_14_0_20_42_7</name>
    <dbReference type="NCBI Taxonomy" id="2014245"/>
    <lineage>
        <taxon>Bacteria</taxon>
        <taxon>Candidatus Kerfeldiibacteriota</taxon>
    </lineage>
</organism>
<evidence type="ECO:0000313" key="1">
    <source>
        <dbReference type="EMBL" id="PIS41344.1"/>
    </source>
</evidence>
<proteinExistence type="predicted"/>
<evidence type="ECO:0000313" key="2">
    <source>
        <dbReference type="Proteomes" id="UP000228711"/>
    </source>
</evidence>
<dbReference type="Proteomes" id="UP000228711">
    <property type="component" value="Unassembled WGS sequence"/>
</dbReference>